<proteinExistence type="predicted"/>
<evidence type="ECO:0000313" key="3">
    <source>
        <dbReference type="EMBL" id="CCM64162.1"/>
    </source>
</evidence>
<feature type="domain" description="Transcription regulator PadR N-terminal" evidence="2">
    <location>
        <begin position="87"/>
        <end position="155"/>
    </location>
</feature>
<dbReference type="AlphaFoldDB" id="R4Z618"/>
<dbReference type="Gene3D" id="1.10.10.10">
    <property type="entry name" value="Winged helix-like DNA-binding domain superfamily/Winged helix DNA-binding domain"/>
    <property type="match status" value="1"/>
</dbReference>
<protein>
    <recommendedName>
        <fullName evidence="2">Transcription regulator PadR N-terminal domain-containing protein</fullName>
    </recommendedName>
</protein>
<dbReference type="EMBL" id="CANL01000029">
    <property type="protein sequence ID" value="CCM64162.1"/>
    <property type="molecule type" value="Genomic_DNA"/>
</dbReference>
<dbReference type="Pfam" id="PF03551">
    <property type="entry name" value="PadR"/>
    <property type="match status" value="1"/>
</dbReference>
<dbReference type="OrthoDB" id="8443918at2"/>
<dbReference type="InterPro" id="IPR005149">
    <property type="entry name" value="Tscrpt_reg_PadR_N"/>
</dbReference>
<dbReference type="InterPro" id="IPR036388">
    <property type="entry name" value="WH-like_DNA-bd_sf"/>
</dbReference>
<dbReference type="eggNOG" id="COG1695">
    <property type="taxonomic scope" value="Bacteria"/>
</dbReference>
<keyword evidence="4" id="KW-1185">Reference proteome</keyword>
<dbReference type="HOGENOM" id="CLU_917294_0_0_11"/>
<comment type="caution">
    <text evidence="3">The sequence shown here is derived from an EMBL/GenBank/DDBJ whole genome shotgun (WGS) entry which is preliminary data.</text>
</comment>
<dbReference type="SUPFAM" id="SSF46785">
    <property type="entry name" value="Winged helix' DNA-binding domain"/>
    <property type="match status" value="1"/>
</dbReference>
<dbReference type="PANTHER" id="PTHR33169">
    <property type="entry name" value="PADR-FAMILY TRANSCRIPTIONAL REGULATOR"/>
    <property type="match status" value="1"/>
</dbReference>
<feature type="region of interest" description="Disordered" evidence="1">
    <location>
        <begin position="273"/>
        <end position="303"/>
    </location>
</feature>
<evidence type="ECO:0000313" key="4">
    <source>
        <dbReference type="Proteomes" id="UP000018291"/>
    </source>
</evidence>
<dbReference type="Proteomes" id="UP000018291">
    <property type="component" value="Unassembled WGS sequence"/>
</dbReference>
<organism evidence="3 4">
    <name type="scientific">Candidatus Neomicrothrix parvicella RN1</name>
    <dbReference type="NCBI Taxonomy" id="1229780"/>
    <lineage>
        <taxon>Bacteria</taxon>
        <taxon>Bacillati</taxon>
        <taxon>Actinomycetota</taxon>
        <taxon>Acidimicrobiia</taxon>
        <taxon>Acidimicrobiales</taxon>
        <taxon>Microthrixaceae</taxon>
        <taxon>Candidatus Neomicrothrix</taxon>
    </lineage>
</organism>
<feature type="compositionally biased region" description="Polar residues" evidence="1">
    <location>
        <begin position="281"/>
        <end position="291"/>
    </location>
</feature>
<evidence type="ECO:0000256" key="1">
    <source>
        <dbReference type="SAM" id="MobiDB-lite"/>
    </source>
</evidence>
<sequence>MPATAGSSPSKPTERNLLLLHHDRQGICPAGQARPAEEGSLPKRSFMERRLSARFPGAACELSEVEYYTSVMARRRNNPLALAALVTLFDEDRHPYDIAQTLKCRRHDQSMRLNFGSLYSVMKTLERNEYVEAVEVEREGRRPERTVYRITDDGVFEAQDWLADLVARPVKEYVGFEAALSLIGAMNPDDVIRLFRQRIGALKGDIAKLAAGRAAAAEAFNLPRLFLVEDEYVEALKQAELVFVENLLAELSTGIFPGLDQWREWATSRGSHAGEIPQEQLPDTSQRSPSTDLAHHHRNETTT</sequence>
<name>R4Z618_9ACTN</name>
<gene>
    <name evidence="3" type="ORF">BN381_350022</name>
</gene>
<dbReference type="InterPro" id="IPR036390">
    <property type="entry name" value="WH_DNA-bd_sf"/>
</dbReference>
<dbReference type="InterPro" id="IPR052509">
    <property type="entry name" value="Metal_resp_DNA-bind_regulator"/>
</dbReference>
<reference evidence="3 4" key="1">
    <citation type="journal article" date="2013" name="ISME J.">
        <title>Metabolic model for the filamentous 'Candidatus Microthrix parvicella' based on genomic and metagenomic analyses.</title>
        <authorList>
            <person name="Jon McIlroy S."/>
            <person name="Kristiansen R."/>
            <person name="Albertsen M."/>
            <person name="Michael Karst S."/>
            <person name="Rossetti S."/>
            <person name="Lund Nielsen J."/>
            <person name="Tandoi V."/>
            <person name="James Seviour R."/>
            <person name="Nielsen P.H."/>
        </authorList>
    </citation>
    <scope>NUCLEOTIDE SEQUENCE [LARGE SCALE GENOMIC DNA]</scope>
    <source>
        <strain evidence="3 4">RN1</strain>
    </source>
</reference>
<dbReference type="PANTHER" id="PTHR33169:SF27">
    <property type="entry name" value="TRANSCRIPTIONAL REGULATOR PADR FAMILY PROTEIN"/>
    <property type="match status" value="1"/>
</dbReference>
<dbReference type="STRING" id="1229780.BN381_350022"/>
<accession>R4Z618</accession>
<evidence type="ECO:0000259" key="2">
    <source>
        <dbReference type="Pfam" id="PF03551"/>
    </source>
</evidence>